<keyword evidence="3" id="KW-0408">Iron</keyword>
<keyword evidence="6" id="KW-0812">Transmembrane</keyword>
<feature type="compositionally biased region" description="Low complexity" evidence="5">
    <location>
        <begin position="235"/>
        <end position="249"/>
    </location>
</feature>
<organism evidence="7 8">
    <name type="scientific">Neonectria magnoliae</name>
    <dbReference type="NCBI Taxonomy" id="2732573"/>
    <lineage>
        <taxon>Eukaryota</taxon>
        <taxon>Fungi</taxon>
        <taxon>Dikarya</taxon>
        <taxon>Ascomycota</taxon>
        <taxon>Pezizomycotina</taxon>
        <taxon>Sordariomycetes</taxon>
        <taxon>Hypocreomycetidae</taxon>
        <taxon>Hypocreales</taxon>
        <taxon>Nectriaceae</taxon>
        <taxon>Neonectria</taxon>
    </lineage>
</organism>
<evidence type="ECO:0000256" key="3">
    <source>
        <dbReference type="ARBA" id="ARBA00023004"/>
    </source>
</evidence>
<dbReference type="PANTHER" id="PTHR43498:SF1">
    <property type="entry name" value="COB--COM HETERODISULFIDE REDUCTASE IRON-SULFUR SUBUNIT A"/>
    <property type="match status" value="1"/>
</dbReference>
<dbReference type="InterPro" id="IPR039650">
    <property type="entry name" value="HdrA-like"/>
</dbReference>
<evidence type="ECO:0008006" key="9">
    <source>
        <dbReference type="Google" id="ProtNLM"/>
    </source>
</evidence>
<name>A0ABR1IAQ6_9HYPO</name>
<feature type="transmembrane region" description="Helical" evidence="6">
    <location>
        <begin position="398"/>
        <end position="421"/>
    </location>
</feature>
<keyword evidence="8" id="KW-1185">Reference proteome</keyword>
<dbReference type="EMBL" id="JAZAVK010000017">
    <property type="protein sequence ID" value="KAK7430647.1"/>
    <property type="molecule type" value="Genomic_DNA"/>
</dbReference>
<evidence type="ECO:0000256" key="2">
    <source>
        <dbReference type="ARBA" id="ARBA00023002"/>
    </source>
</evidence>
<evidence type="ECO:0000256" key="6">
    <source>
        <dbReference type="SAM" id="Phobius"/>
    </source>
</evidence>
<feature type="transmembrane region" description="Helical" evidence="6">
    <location>
        <begin position="441"/>
        <end position="463"/>
    </location>
</feature>
<dbReference type="PANTHER" id="PTHR43498">
    <property type="entry name" value="FERREDOXIN:COB-COM HETERODISULFIDE REDUCTASE SUBUNIT A"/>
    <property type="match status" value="1"/>
</dbReference>
<feature type="compositionally biased region" description="Polar residues" evidence="5">
    <location>
        <begin position="93"/>
        <end position="104"/>
    </location>
</feature>
<feature type="transmembrane region" description="Helical" evidence="6">
    <location>
        <begin position="359"/>
        <end position="386"/>
    </location>
</feature>
<dbReference type="Proteomes" id="UP001498421">
    <property type="component" value="Unassembled WGS sequence"/>
</dbReference>
<proteinExistence type="predicted"/>
<feature type="region of interest" description="Disordered" evidence="5">
    <location>
        <begin position="229"/>
        <end position="274"/>
    </location>
</feature>
<keyword evidence="6" id="KW-1133">Transmembrane helix</keyword>
<keyword evidence="1" id="KW-0479">Metal-binding</keyword>
<evidence type="ECO:0000313" key="7">
    <source>
        <dbReference type="EMBL" id="KAK7430647.1"/>
    </source>
</evidence>
<evidence type="ECO:0000256" key="4">
    <source>
        <dbReference type="ARBA" id="ARBA00023014"/>
    </source>
</evidence>
<feature type="transmembrane region" description="Helical" evidence="6">
    <location>
        <begin position="326"/>
        <end position="347"/>
    </location>
</feature>
<dbReference type="Pfam" id="PF12831">
    <property type="entry name" value="FAD_oxidored"/>
    <property type="match status" value="1"/>
</dbReference>
<reference evidence="7 8" key="1">
    <citation type="journal article" date="2025" name="Microbiol. Resour. Announc.">
        <title>Draft genome sequences for Neonectria magnoliae and Neonectria punicea, canker pathogens of Liriodendron tulipifera and Acer saccharum in West Virginia.</title>
        <authorList>
            <person name="Petronek H.M."/>
            <person name="Kasson M.T."/>
            <person name="Metheny A.M."/>
            <person name="Stauder C.M."/>
            <person name="Lovett B."/>
            <person name="Lynch S.C."/>
            <person name="Garnas J.R."/>
            <person name="Kasson L.R."/>
            <person name="Stajich J.E."/>
        </authorList>
    </citation>
    <scope>NUCLEOTIDE SEQUENCE [LARGE SCALE GENOMIC DNA]</scope>
    <source>
        <strain evidence="7 8">NRRL 64651</strain>
    </source>
</reference>
<evidence type="ECO:0000256" key="5">
    <source>
        <dbReference type="SAM" id="MobiDB-lite"/>
    </source>
</evidence>
<comment type="caution">
    <text evidence="7">The sequence shown here is derived from an EMBL/GenBank/DDBJ whole genome shotgun (WGS) entry which is preliminary data.</text>
</comment>
<keyword evidence="6" id="KW-0472">Membrane</keyword>
<sequence length="482" mass="53197">MTAMPERAACWMRSPWRTCTATPRGTPSSEYGGRLDTVHDTEEIKWELWKVVYGVWNYFKNSGRFPEAENLTLEWCWDDSGQEREPVVYKTLSSNASTPTQSHSEAGRSNLHPADGVFSEVDGCTQLHSKGVYQIPFSSMVCSEVPNLTYGGRTISATHVAFASTRVMATCGANSNAREHPRRDQERDIPFCVKKWRVVDLSREGVETELFLEDGNYLSRREAVVDPDVAPPLMDANNTTTTTTTTTGRTNDDSDDDVVGFADAPWPPEPTRRGVVSPAVVDVPPPIVHAADPVPDPIQDDPVPPPAPAVVHPVVLTGWRGSVDSLWAILAFTLPWMAGTVMSWSPITRISLRNAPKEVMVSLVASTIETGSLLLFLSTACCVPRFHGGKRPSILDRLFNLWIFFLLADPFATGAYTWSAASFSCPDGRQTSARCQVGSGFITAVGVFRVFAQFAILAANLLFSEWLQKKLREKQQRLNSQV</sequence>
<evidence type="ECO:0000256" key="1">
    <source>
        <dbReference type="ARBA" id="ARBA00022723"/>
    </source>
</evidence>
<protein>
    <recommendedName>
        <fullName evidence="9">MARVEL domain-containing protein</fullName>
    </recommendedName>
</protein>
<evidence type="ECO:0000313" key="8">
    <source>
        <dbReference type="Proteomes" id="UP001498421"/>
    </source>
</evidence>
<keyword evidence="4" id="KW-0411">Iron-sulfur</keyword>
<accession>A0ABR1IAQ6</accession>
<keyword evidence="2" id="KW-0560">Oxidoreductase</keyword>
<feature type="region of interest" description="Disordered" evidence="5">
    <location>
        <begin position="93"/>
        <end position="112"/>
    </location>
</feature>
<gene>
    <name evidence="7" type="ORF">QQZ08_002689</name>
</gene>